<evidence type="ECO:0000256" key="1">
    <source>
        <dbReference type="ARBA" id="ARBA00005417"/>
    </source>
</evidence>
<comment type="similarity">
    <text evidence="1">Belongs to the ABC transporter superfamily.</text>
</comment>
<accession>A0A936Z8P3</accession>
<dbReference type="SUPFAM" id="SSF52540">
    <property type="entry name" value="P-loop containing nucleoside triphosphate hydrolases"/>
    <property type="match status" value="1"/>
</dbReference>
<dbReference type="PANTHER" id="PTHR42711">
    <property type="entry name" value="ABC TRANSPORTER ATP-BINDING PROTEIN"/>
    <property type="match status" value="1"/>
</dbReference>
<dbReference type="PANTHER" id="PTHR42711:SF5">
    <property type="entry name" value="ABC TRANSPORTER ATP-BINDING PROTEIN NATA"/>
    <property type="match status" value="1"/>
</dbReference>
<dbReference type="NCBIfam" id="TIGR03864">
    <property type="entry name" value="PQQ_ABC_ATP"/>
    <property type="match status" value="1"/>
</dbReference>
<reference evidence="8 9" key="1">
    <citation type="journal article" date="2017" name="Int. J. Syst. Evol. Microbiol.">
        <title>Ramlibacter monticola sp. nov., isolated from forest soil.</title>
        <authorList>
            <person name="Chaudhary D.K."/>
            <person name="Kim J."/>
        </authorList>
    </citation>
    <scope>NUCLEOTIDE SEQUENCE [LARGE SCALE GENOMIC DNA]</scope>
    <source>
        <strain evidence="8 9">KACC 19175</strain>
    </source>
</reference>
<dbReference type="PROSITE" id="PS00211">
    <property type="entry name" value="ABC_TRANSPORTER_1"/>
    <property type="match status" value="1"/>
</dbReference>
<keyword evidence="6 8" id="KW-0067">ATP-binding</keyword>
<dbReference type="PROSITE" id="PS50893">
    <property type="entry name" value="ABC_TRANSPORTER_2"/>
    <property type="match status" value="1"/>
</dbReference>
<dbReference type="AlphaFoldDB" id="A0A936Z8P3"/>
<evidence type="ECO:0000256" key="5">
    <source>
        <dbReference type="ARBA" id="ARBA00022741"/>
    </source>
</evidence>
<evidence type="ECO:0000256" key="4">
    <source>
        <dbReference type="ARBA" id="ARBA00022475"/>
    </source>
</evidence>
<evidence type="ECO:0000259" key="7">
    <source>
        <dbReference type="PROSITE" id="PS50893"/>
    </source>
</evidence>
<dbReference type="Gene3D" id="3.40.50.300">
    <property type="entry name" value="P-loop containing nucleotide triphosphate hydrolases"/>
    <property type="match status" value="1"/>
</dbReference>
<evidence type="ECO:0000256" key="2">
    <source>
        <dbReference type="ARBA" id="ARBA00022448"/>
    </source>
</evidence>
<dbReference type="SMART" id="SM00382">
    <property type="entry name" value="AAA"/>
    <property type="match status" value="1"/>
</dbReference>
<dbReference type="RefSeq" id="WP_201677659.1">
    <property type="nucleotide sequence ID" value="NZ_JAEQNE010000011.1"/>
</dbReference>
<dbReference type="InterPro" id="IPR003593">
    <property type="entry name" value="AAA+_ATPase"/>
</dbReference>
<evidence type="ECO:0000256" key="3">
    <source>
        <dbReference type="ARBA" id="ARBA00022458"/>
    </source>
</evidence>
<dbReference type="EMBL" id="JAEQNE010000011">
    <property type="protein sequence ID" value="MBL0394986.1"/>
    <property type="molecule type" value="Genomic_DNA"/>
</dbReference>
<evidence type="ECO:0000313" key="9">
    <source>
        <dbReference type="Proteomes" id="UP000599109"/>
    </source>
</evidence>
<dbReference type="GO" id="GO:0016887">
    <property type="term" value="F:ATP hydrolysis activity"/>
    <property type="evidence" value="ECO:0007669"/>
    <property type="project" value="InterPro"/>
</dbReference>
<dbReference type="GO" id="GO:0005524">
    <property type="term" value="F:ATP binding"/>
    <property type="evidence" value="ECO:0007669"/>
    <property type="project" value="UniProtKB-KW"/>
</dbReference>
<evidence type="ECO:0000313" key="8">
    <source>
        <dbReference type="EMBL" id="MBL0394986.1"/>
    </source>
</evidence>
<dbReference type="Pfam" id="PF00005">
    <property type="entry name" value="ABC_tran"/>
    <property type="match status" value="1"/>
</dbReference>
<keyword evidence="4" id="KW-0472">Membrane</keyword>
<keyword evidence="4" id="KW-1003">Cell membrane</keyword>
<organism evidence="8 9">
    <name type="scientific">Ramlibacter monticola</name>
    <dbReference type="NCBI Taxonomy" id="1926872"/>
    <lineage>
        <taxon>Bacteria</taxon>
        <taxon>Pseudomonadati</taxon>
        <taxon>Pseudomonadota</taxon>
        <taxon>Betaproteobacteria</taxon>
        <taxon>Burkholderiales</taxon>
        <taxon>Comamonadaceae</taxon>
        <taxon>Ramlibacter</taxon>
    </lineage>
</organism>
<dbReference type="InterPro" id="IPR027417">
    <property type="entry name" value="P-loop_NTPase"/>
</dbReference>
<dbReference type="InterPro" id="IPR003439">
    <property type="entry name" value="ABC_transporter-like_ATP-bd"/>
</dbReference>
<protein>
    <submittedName>
        <fullName evidence="8">ATP-binding cassette domain-containing protein</fullName>
    </submittedName>
</protein>
<dbReference type="InterPro" id="IPR017871">
    <property type="entry name" value="ABC_transporter-like_CS"/>
</dbReference>
<keyword evidence="5" id="KW-0547">Nucleotide-binding</keyword>
<keyword evidence="2" id="KW-0813">Transport</keyword>
<dbReference type="InterPro" id="IPR050763">
    <property type="entry name" value="ABC_transporter_ATP-binding"/>
</dbReference>
<keyword evidence="9" id="KW-1185">Reference proteome</keyword>
<feature type="domain" description="ABC transporter" evidence="7">
    <location>
        <begin position="11"/>
        <end position="241"/>
    </location>
</feature>
<dbReference type="Proteomes" id="UP000599109">
    <property type="component" value="Unassembled WGS sequence"/>
</dbReference>
<proteinExistence type="inferred from homology"/>
<keyword evidence="3" id="KW-0536">Nodulation</keyword>
<comment type="caution">
    <text evidence="8">The sequence shown here is derived from an EMBL/GenBank/DDBJ whole genome shotgun (WGS) entry which is preliminary data.</text>
</comment>
<gene>
    <name evidence="8" type="ORF">JJ685_27885</name>
</gene>
<sequence>MRSDVDAAPVLACSEVSKRYGRTLALDGVSLQVRSGEMVALLGPNGAGKTTLFQLLTGLFVADSGSVEVLGADMRRDPVRALAQLGVVFQQPALDLNLSVRASLKFHADLHGLPGAVSRPRIAALLERFGLTPVAAQPARELSGGNRRKVELLRALLHEPRLLLMDEATVGLDPASRAQLVDEVLRARAERGLGVLWATHLVDEAERAQRVIVLHKGKVRFDGPPADLREAQGAPTLQEAFLQLTGGQKNERVAA</sequence>
<dbReference type="InterPro" id="IPR022467">
    <property type="entry name" value="ABC_transprt_ATP-bd_su_PQQ"/>
</dbReference>
<evidence type="ECO:0000256" key="6">
    <source>
        <dbReference type="ARBA" id="ARBA00022840"/>
    </source>
</evidence>
<name>A0A936Z8P3_9BURK</name>